<feature type="transmembrane region" description="Helical" evidence="8">
    <location>
        <begin position="29"/>
        <end position="52"/>
    </location>
</feature>
<evidence type="ECO:0000256" key="3">
    <source>
        <dbReference type="ARBA" id="ARBA00022617"/>
    </source>
</evidence>
<evidence type="ECO:0000256" key="4">
    <source>
        <dbReference type="ARBA" id="ARBA00022723"/>
    </source>
</evidence>
<dbReference type="GO" id="GO:0004497">
    <property type="term" value="F:monooxygenase activity"/>
    <property type="evidence" value="ECO:0007669"/>
    <property type="project" value="UniProtKB-KW"/>
</dbReference>
<dbReference type="GO" id="GO:0005506">
    <property type="term" value="F:iron ion binding"/>
    <property type="evidence" value="ECO:0007669"/>
    <property type="project" value="InterPro"/>
</dbReference>
<dbReference type="Gene3D" id="1.10.630.10">
    <property type="entry name" value="Cytochrome P450"/>
    <property type="match status" value="1"/>
</dbReference>
<gene>
    <name evidence="9" type="ORF">MDCFG202_LOCUS63756</name>
</gene>
<comment type="similarity">
    <text evidence="2 7">Belongs to the cytochrome P450 family.</text>
</comment>
<dbReference type="PANTHER" id="PTHR24305:SF166">
    <property type="entry name" value="CYTOCHROME P450 12A4, MITOCHONDRIAL-RELATED"/>
    <property type="match status" value="1"/>
</dbReference>
<dbReference type="InterPro" id="IPR002401">
    <property type="entry name" value="Cyt_P450_E_grp-I"/>
</dbReference>
<evidence type="ECO:0000256" key="8">
    <source>
        <dbReference type="SAM" id="Phobius"/>
    </source>
</evidence>
<keyword evidence="7" id="KW-0560">Oxidoreductase</keyword>
<organism evidence="9 10">
    <name type="scientific">Gibberella zeae</name>
    <name type="common">Wheat head blight fungus</name>
    <name type="synonym">Fusarium graminearum</name>
    <dbReference type="NCBI Taxonomy" id="5518"/>
    <lineage>
        <taxon>Eukaryota</taxon>
        <taxon>Fungi</taxon>
        <taxon>Dikarya</taxon>
        <taxon>Ascomycota</taxon>
        <taxon>Pezizomycotina</taxon>
        <taxon>Sordariomycetes</taxon>
        <taxon>Hypocreomycetidae</taxon>
        <taxon>Hypocreales</taxon>
        <taxon>Nectriaceae</taxon>
        <taxon>Fusarium</taxon>
    </lineage>
</organism>
<comment type="cofactor">
    <cofactor evidence="1 6">
        <name>heme</name>
        <dbReference type="ChEBI" id="CHEBI:30413"/>
    </cofactor>
</comment>
<evidence type="ECO:0000313" key="10">
    <source>
        <dbReference type="Proteomes" id="UP000746612"/>
    </source>
</evidence>
<dbReference type="InterPro" id="IPR050121">
    <property type="entry name" value="Cytochrome_P450_monoxygenase"/>
</dbReference>
<dbReference type="GO" id="GO:0016705">
    <property type="term" value="F:oxidoreductase activity, acting on paired donors, with incorporation or reduction of molecular oxygen"/>
    <property type="evidence" value="ECO:0007669"/>
    <property type="project" value="InterPro"/>
</dbReference>
<evidence type="ECO:0000256" key="5">
    <source>
        <dbReference type="ARBA" id="ARBA00023004"/>
    </source>
</evidence>
<keyword evidence="5 6" id="KW-0408">Iron</keyword>
<keyword evidence="7" id="KW-0503">Monooxygenase</keyword>
<proteinExistence type="inferred from homology"/>
<dbReference type="InterPro" id="IPR017972">
    <property type="entry name" value="Cyt_P450_CS"/>
</dbReference>
<dbReference type="InterPro" id="IPR036396">
    <property type="entry name" value="Cyt_P450_sf"/>
</dbReference>
<dbReference type="SUPFAM" id="SSF48264">
    <property type="entry name" value="Cytochrome P450"/>
    <property type="match status" value="1"/>
</dbReference>
<evidence type="ECO:0000256" key="2">
    <source>
        <dbReference type="ARBA" id="ARBA00010617"/>
    </source>
</evidence>
<comment type="caution">
    <text evidence="9">The sequence shown here is derived from an EMBL/GenBank/DDBJ whole genome shotgun (WGS) entry which is preliminary data.</text>
</comment>
<dbReference type="PROSITE" id="PS00086">
    <property type="entry name" value="CYTOCHROME_P450"/>
    <property type="match status" value="1"/>
</dbReference>
<evidence type="ECO:0000256" key="7">
    <source>
        <dbReference type="RuleBase" id="RU000461"/>
    </source>
</evidence>
<dbReference type="GO" id="GO:0020037">
    <property type="term" value="F:heme binding"/>
    <property type="evidence" value="ECO:0007669"/>
    <property type="project" value="InterPro"/>
</dbReference>
<evidence type="ECO:0000256" key="1">
    <source>
        <dbReference type="ARBA" id="ARBA00001971"/>
    </source>
</evidence>
<keyword evidence="4 6" id="KW-0479">Metal-binding</keyword>
<dbReference type="Proteomes" id="UP000746612">
    <property type="component" value="Unassembled WGS sequence"/>
</dbReference>
<keyword evidence="8" id="KW-1133">Transmembrane helix</keyword>
<dbReference type="PRINTS" id="PR00463">
    <property type="entry name" value="EP450I"/>
</dbReference>
<feature type="binding site" description="axial binding residue" evidence="6">
    <location>
        <position position="496"/>
    </location>
    <ligand>
        <name>heme</name>
        <dbReference type="ChEBI" id="CHEBI:30413"/>
    </ligand>
    <ligandPart>
        <name>Fe</name>
        <dbReference type="ChEBI" id="CHEBI:18248"/>
    </ligandPart>
</feature>
<dbReference type="CDD" id="cd11062">
    <property type="entry name" value="CYP58-like"/>
    <property type="match status" value="1"/>
</dbReference>
<name>A0A9N8NKE6_GIBZA</name>
<dbReference type="PRINTS" id="PR00385">
    <property type="entry name" value="P450"/>
</dbReference>
<keyword evidence="3 6" id="KW-0349">Heme</keyword>
<sequence>MERLKMDSLNININDWFEKDLPATADWKLFALASVVFVVLRFTCIVIYRIYFSPLSKFPGPKLAAATHLYESYYDFWKKGQYYKVIQRMHEVYGPLVRVTPDELSINDPDYYDTVYVNGNVRRTESFGHSFGGGLGIEDTFFASQDHDLHRKRRKPIEPYFSRNGVLKLENLIGERVEKLFHKFHELSGTGVVARLDYAFEAFTGDVMQHICIEKPESLLNSDDFSSEWFEMLRNVSLSVPLMGMIPWLVHVLKFIPESVIMWLAPSAAHFQTFRVQAGRQIEQAKHEKVENDRKGITTVGGKPTLFRFLVHESGLAPEDLSTERLQKEAMVLLGGGTTTTARTATMTCFWMLSMPEKGQRLRDELKDIMAEYPKKKPSLTELEKLPYLGAVIQESLRMAYGSMRRLPRTSPDVALQFKDWVIPPGASQESASFLCSPHANSFVPQTPVGMNAYYLHTDPNAFPEPFEYKPERWLGNVTPAMKRSFVPFSRGSRRCPGSSLALADLHFVLAALFGPTGPKFELFESDRSDVDAIHDYLMPLPRLDSKGVRVTVK</sequence>
<dbReference type="PANTHER" id="PTHR24305">
    <property type="entry name" value="CYTOCHROME P450"/>
    <property type="match status" value="1"/>
</dbReference>
<evidence type="ECO:0000256" key="6">
    <source>
        <dbReference type="PIRSR" id="PIRSR602401-1"/>
    </source>
</evidence>
<dbReference type="InterPro" id="IPR001128">
    <property type="entry name" value="Cyt_P450"/>
</dbReference>
<evidence type="ECO:0008006" key="11">
    <source>
        <dbReference type="Google" id="ProtNLM"/>
    </source>
</evidence>
<keyword evidence="8" id="KW-0812">Transmembrane</keyword>
<evidence type="ECO:0000313" key="9">
    <source>
        <dbReference type="EMBL" id="CAG1969276.1"/>
    </source>
</evidence>
<keyword evidence="8" id="KW-0472">Membrane</keyword>
<protein>
    <recommendedName>
        <fullName evidence="11">Trichodiene oxygenase</fullName>
    </recommendedName>
</protein>
<accession>A0A9N8NKE6</accession>
<dbReference type="EMBL" id="CAJPIJ010000078">
    <property type="protein sequence ID" value="CAG1969276.1"/>
    <property type="molecule type" value="Genomic_DNA"/>
</dbReference>
<reference evidence="9" key="1">
    <citation type="submission" date="2021-03" db="EMBL/GenBank/DDBJ databases">
        <authorList>
            <person name="Alouane T."/>
            <person name="Langin T."/>
            <person name="Bonhomme L."/>
        </authorList>
    </citation>
    <scope>NUCLEOTIDE SEQUENCE</scope>
    <source>
        <strain evidence="9">MDC_Fg202</strain>
    </source>
</reference>
<dbReference type="Pfam" id="PF00067">
    <property type="entry name" value="p450"/>
    <property type="match status" value="2"/>
</dbReference>
<dbReference type="AlphaFoldDB" id="A0A9N8NKE6"/>